<feature type="transmembrane region" description="Helical" evidence="1">
    <location>
        <begin position="71"/>
        <end position="101"/>
    </location>
</feature>
<organism evidence="2 3">
    <name type="scientific">Corynebacterium choanae</name>
    <dbReference type="NCBI Taxonomy" id="1862358"/>
    <lineage>
        <taxon>Bacteria</taxon>
        <taxon>Bacillati</taxon>
        <taxon>Actinomycetota</taxon>
        <taxon>Actinomycetes</taxon>
        <taxon>Mycobacteriales</taxon>
        <taxon>Corynebacteriaceae</taxon>
        <taxon>Corynebacterium</taxon>
    </lineage>
</organism>
<reference evidence="2 3" key="1">
    <citation type="submission" date="2018-11" db="EMBL/GenBank/DDBJ databases">
        <authorList>
            <person name="Kleinhagauer T."/>
            <person name="Glaeser S.P."/>
            <person name="Spergser J."/>
            <person name="Ruckert C."/>
            <person name="Kaempfer P."/>
            <person name="Busse H.-J."/>
        </authorList>
    </citation>
    <scope>NUCLEOTIDE SEQUENCE [LARGE SCALE GENOMIC DNA]</scope>
    <source>
        <strain evidence="2 3">200CH</strain>
    </source>
</reference>
<protein>
    <submittedName>
        <fullName evidence="2">YGGT family protein</fullName>
    </submittedName>
</protein>
<dbReference type="EMBL" id="CP033896">
    <property type="protein sequence ID" value="AZA13941.1"/>
    <property type="molecule type" value="Genomic_DNA"/>
</dbReference>
<gene>
    <name evidence="2" type="ORF">CCHOA_07745</name>
</gene>
<keyword evidence="1" id="KW-1133">Transmembrane helix</keyword>
<evidence type="ECO:0000256" key="1">
    <source>
        <dbReference type="SAM" id="Phobius"/>
    </source>
</evidence>
<dbReference type="RefSeq" id="WP_123928702.1">
    <property type="nucleotide sequence ID" value="NZ_CP033896.1"/>
</dbReference>
<dbReference type="Pfam" id="PF02325">
    <property type="entry name" value="CCB3_YggT"/>
    <property type="match status" value="1"/>
</dbReference>
<evidence type="ECO:0000313" key="2">
    <source>
        <dbReference type="EMBL" id="AZA13941.1"/>
    </source>
</evidence>
<accession>A0A3G6J754</accession>
<dbReference type="KEGG" id="ccho:CCHOA_07745"/>
<dbReference type="OrthoDB" id="3216131at2"/>
<keyword evidence="1" id="KW-0812">Transmembrane</keyword>
<keyword evidence="1" id="KW-0472">Membrane</keyword>
<sequence length="103" mass="11800">MNTLFWLLILLVQLYSYVLLIRIVVEMIASFSRNFRPPRWFSLLAEPLFLITDPPLRLLRRLIPPLRLGNVALDLSVLVLFFLLQLLIVLLGSASSMYLAASS</sequence>
<evidence type="ECO:0000313" key="3">
    <source>
        <dbReference type="Proteomes" id="UP000269019"/>
    </source>
</evidence>
<proteinExistence type="predicted"/>
<dbReference type="InterPro" id="IPR003425">
    <property type="entry name" value="CCB3/YggT"/>
</dbReference>
<dbReference type="AlphaFoldDB" id="A0A3G6J754"/>
<dbReference type="Proteomes" id="UP000269019">
    <property type="component" value="Chromosome"/>
</dbReference>
<name>A0A3G6J754_9CORY</name>
<dbReference type="GO" id="GO:0016020">
    <property type="term" value="C:membrane"/>
    <property type="evidence" value="ECO:0007669"/>
    <property type="project" value="InterPro"/>
</dbReference>
<keyword evidence="3" id="KW-1185">Reference proteome</keyword>